<evidence type="ECO:0000256" key="7">
    <source>
        <dbReference type="SAM" id="MobiDB-lite"/>
    </source>
</evidence>
<dbReference type="PANTHER" id="PTHR10994">
    <property type="entry name" value="RETICULON"/>
    <property type="match status" value="1"/>
</dbReference>
<dbReference type="InterPro" id="IPR003388">
    <property type="entry name" value="Reticulon"/>
</dbReference>
<evidence type="ECO:0000256" key="3">
    <source>
        <dbReference type="ARBA" id="ARBA00022824"/>
    </source>
</evidence>
<feature type="transmembrane region" description="Helical" evidence="6">
    <location>
        <begin position="169"/>
        <end position="194"/>
    </location>
</feature>
<feature type="transmembrane region" description="Helical" evidence="6">
    <location>
        <begin position="75"/>
        <end position="93"/>
    </location>
</feature>
<dbReference type="InterPro" id="IPR045064">
    <property type="entry name" value="Reticulon-like"/>
</dbReference>
<dbReference type="GO" id="GO:0005789">
    <property type="term" value="C:endoplasmic reticulum membrane"/>
    <property type="evidence" value="ECO:0007669"/>
    <property type="project" value="UniProtKB-SubCell"/>
</dbReference>
<dbReference type="Proteomes" id="UP000685013">
    <property type="component" value="Chromosome 6"/>
</dbReference>
<reference evidence="9 10" key="1">
    <citation type="journal article" date="2021" name="Hortic Res">
        <title>The domestication of Cucurbita argyrosperma as revealed by the genome of its wild relative.</title>
        <authorList>
            <person name="Barrera-Redondo J."/>
            <person name="Sanchez-de la Vega G."/>
            <person name="Aguirre-Liguori J.A."/>
            <person name="Castellanos-Morales G."/>
            <person name="Gutierrez-Guerrero Y.T."/>
            <person name="Aguirre-Dugua X."/>
            <person name="Aguirre-Planter E."/>
            <person name="Tenaillon M.I."/>
            <person name="Lira-Saade R."/>
            <person name="Eguiarte L.E."/>
        </authorList>
    </citation>
    <scope>NUCLEOTIDE SEQUENCE [LARGE SCALE GENOMIC DNA]</scope>
    <source>
        <strain evidence="9">JBR-2021</strain>
    </source>
</reference>
<evidence type="ECO:0000256" key="6">
    <source>
        <dbReference type="RuleBase" id="RU363132"/>
    </source>
</evidence>
<evidence type="ECO:0000313" key="10">
    <source>
        <dbReference type="Proteomes" id="UP000685013"/>
    </source>
</evidence>
<evidence type="ECO:0000313" key="9">
    <source>
        <dbReference type="EMBL" id="KAG6597115.1"/>
    </source>
</evidence>
<keyword evidence="2 6" id="KW-0812">Transmembrane</keyword>
<accession>A0AAV6NIB7</accession>
<dbReference type="AlphaFoldDB" id="A0AAV6NIB7"/>
<evidence type="ECO:0000256" key="4">
    <source>
        <dbReference type="ARBA" id="ARBA00022989"/>
    </source>
</evidence>
<dbReference type="PANTHER" id="PTHR10994:SF193">
    <property type="entry name" value="RETICULON-LIKE PROTEIN"/>
    <property type="match status" value="1"/>
</dbReference>
<feature type="domain" description="Reticulon" evidence="8">
    <location>
        <begin position="64"/>
        <end position="252"/>
    </location>
</feature>
<dbReference type="Pfam" id="PF02453">
    <property type="entry name" value="Reticulon"/>
    <property type="match status" value="1"/>
</dbReference>
<evidence type="ECO:0000256" key="2">
    <source>
        <dbReference type="ARBA" id="ARBA00022692"/>
    </source>
</evidence>
<keyword evidence="4 6" id="KW-1133">Transmembrane helix</keyword>
<evidence type="ECO:0000256" key="1">
    <source>
        <dbReference type="ARBA" id="ARBA00004477"/>
    </source>
</evidence>
<name>A0AAV6NIB7_9ROSI</name>
<keyword evidence="3 6" id="KW-0256">Endoplasmic reticulum</keyword>
<evidence type="ECO:0000256" key="5">
    <source>
        <dbReference type="ARBA" id="ARBA00023136"/>
    </source>
</evidence>
<dbReference type="PROSITE" id="PS50845">
    <property type="entry name" value="RETICULON"/>
    <property type="match status" value="1"/>
</dbReference>
<feature type="compositionally biased region" description="Basic and acidic residues" evidence="7">
    <location>
        <begin position="252"/>
        <end position="261"/>
    </location>
</feature>
<dbReference type="EMBL" id="JAGKQH010000006">
    <property type="protein sequence ID" value="KAG6597115.1"/>
    <property type="molecule type" value="Genomic_DNA"/>
</dbReference>
<organism evidence="9 10">
    <name type="scientific">Cucurbita argyrosperma subsp. sororia</name>
    <dbReference type="NCBI Taxonomy" id="37648"/>
    <lineage>
        <taxon>Eukaryota</taxon>
        <taxon>Viridiplantae</taxon>
        <taxon>Streptophyta</taxon>
        <taxon>Embryophyta</taxon>
        <taxon>Tracheophyta</taxon>
        <taxon>Spermatophyta</taxon>
        <taxon>Magnoliopsida</taxon>
        <taxon>eudicotyledons</taxon>
        <taxon>Gunneridae</taxon>
        <taxon>Pentapetalae</taxon>
        <taxon>rosids</taxon>
        <taxon>fabids</taxon>
        <taxon>Cucurbitales</taxon>
        <taxon>Cucurbitaceae</taxon>
        <taxon>Cucurbiteae</taxon>
        <taxon>Cucurbita</taxon>
    </lineage>
</organism>
<feature type="region of interest" description="Disordered" evidence="7">
    <location>
        <begin position="246"/>
        <end position="281"/>
    </location>
</feature>
<comment type="subcellular location">
    <subcellularLocation>
        <location evidence="1 6">Endoplasmic reticulum membrane</location>
        <topology evidence="1 6">Multi-pass membrane protein</topology>
    </subcellularLocation>
</comment>
<evidence type="ECO:0000259" key="8">
    <source>
        <dbReference type="PROSITE" id="PS50845"/>
    </source>
</evidence>
<comment type="caution">
    <text evidence="9">The sequence shown here is derived from an EMBL/GenBank/DDBJ whole genome shotgun (WGS) entry which is preliminary data.</text>
</comment>
<sequence>MADHSDNVESKSESLIDKIVEKIHDHDSSSSGSDSETEGSLKEKVFRLFGRERPVHHVFGGGKPADLFLWRNKKISAGVLTGATVIWVFFELLECHLLTFVSRSLILSLGLLFLWSNAHTFIYKSPPRIPEVQLPADPFLEFASTLRAEINCGFALLRDIATGRDLKKFITAIAGLWVLSIVGSWCNFLTLFYINFVLLHTVPVLYEKYEDKIDPLAEKALIEFKKHYAVFEEKVLSKIPKGPLKAVGTNSESKRLPKEKGNSPLTGERGEKKREFQAPGSECGRVFKPHPRFSRFIGRLAKIFDLNLRIDFLLESQPRLRYRKNIA</sequence>
<gene>
    <name evidence="9" type="primary">RTNLB5</name>
    <name evidence="9" type="ORF">SDJN03_10295</name>
</gene>
<keyword evidence="10" id="KW-1185">Reference proteome</keyword>
<feature type="transmembrane region" description="Helical" evidence="6">
    <location>
        <begin position="100"/>
        <end position="118"/>
    </location>
</feature>
<keyword evidence="5 6" id="KW-0472">Membrane</keyword>
<protein>
    <recommendedName>
        <fullName evidence="6">Reticulon-like protein</fullName>
    </recommendedName>
</protein>
<dbReference type="GO" id="GO:0009617">
    <property type="term" value="P:response to bacterium"/>
    <property type="evidence" value="ECO:0007669"/>
    <property type="project" value="InterPro"/>
</dbReference>
<proteinExistence type="predicted"/>
<feature type="non-terminal residue" evidence="9">
    <location>
        <position position="1"/>
    </location>
</feature>